<gene>
    <name evidence="3" type="ORF">D9Q98_006661</name>
</gene>
<evidence type="ECO:0000313" key="4">
    <source>
        <dbReference type="Proteomes" id="UP001055712"/>
    </source>
</evidence>
<protein>
    <submittedName>
        <fullName evidence="3">Uncharacterized protein</fullName>
    </submittedName>
</protein>
<evidence type="ECO:0000256" key="1">
    <source>
        <dbReference type="SAM" id="MobiDB-lite"/>
    </source>
</evidence>
<evidence type="ECO:0000256" key="2">
    <source>
        <dbReference type="SAM" id="SignalP"/>
    </source>
</evidence>
<keyword evidence="4" id="KW-1185">Reference proteome</keyword>
<organism evidence="3 4">
    <name type="scientific">Chlorella vulgaris</name>
    <name type="common">Green alga</name>
    <dbReference type="NCBI Taxonomy" id="3077"/>
    <lineage>
        <taxon>Eukaryota</taxon>
        <taxon>Viridiplantae</taxon>
        <taxon>Chlorophyta</taxon>
        <taxon>core chlorophytes</taxon>
        <taxon>Trebouxiophyceae</taxon>
        <taxon>Chlorellales</taxon>
        <taxon>Chlorellaceae</taxon>
        <taxon>Chlorella clade</taxon>
        <taxon>Chlorella</taxon>
    </lineage>
</organism>
<reference evidence="3" key="1">
    <citation type="journal article" date="2019" name="Plant J.">
        <title>Chlorella vulgaris genome assembly and annotation reveals the molecular basis for metabolic acclimation to high light conditions.</title>
        <authorList>
            <person name="Cecchin M."/>
            <person name="Marcolungo L."/>
            <person name="Rossato M."/>
            <person name="Girolomoni L."/>
            <person name="Cosentino E."/>
            <person name="Cuine S."/>
            <person name="Li-Beisson Y."/>
            <person name="Delledonne M."/>
            <person name="Ballottari M."/>
        </authorList>
    </citation>
    <scope>NUCLEOTIDE SEQUENCE</scope>
    <source>
        <strain evidence="3">211/11P</strain>
    </source>
</reference>
<sequence length="322" mass="34353">MTVSTVAGSFLVFVLYLRPVLKAAERATKAAETAAVEMEVAAKEMDRTAKMMQEDLPLTFQDLQRTSKEFEILGKQLNMLASVLVKPVREPAQWVGRAAETAGGTVQSVTATSIRRVVDDIRSLTNSLTPTLNQVRKQLGMALNRGDDAAPRQQQQLGSADAAAAAAASTSSGSRAAVSNAPRSRAAEVASQAESAAREVAVSRRQADAQQWISEWRSRSRGNRKAAAAKAYKDDRARRAAAPQPDLGDLNVSTEERLAQVSQLVADGVLQREHEAATVAVFEALERAQRAAQEAASASGALEAAIKQAENKGALPSMDEDD</sequence>
<comment type="caution">
    <text evidence="3">The sequence shown here is derived from an EMBL/GenBank/DDBJ whole genome shotgun (WGS) entry which is preliminary data.</text>
</comment>
<dbReference type="Proteomes" id="UP001055712">
    <property type="component" value="Unassembled WGS sequence"/>
</dbReference>
<dbReference type="EMBL" id="SIDB01000009">
    <property type="protein sequence ID" value="KAI3428282.1"/>
    <property type="molecule type" value="Genomic_DNA"/>
</dbReference>
<keyword evidence="2" id="KW-0732">Signal</keyword>
<dbReference type="AlphaFoldDB" id="A0A9D4TKJ9"/>
<dbReference type="OrthoDB" id="515148at2759"/>
<proteinExistence type="predicted"/>
<feature type="chain" id="PRO_5039269239" evidence="2">
    <location>
        <begin position="24"/>
        <end position="322"/>
    </location>
</feature>
<evidence type="ECO:0000313" key="3">
    <source>
        <dbReference type="EMBL" id="KAI3428282.1"/>
    </source>
</evidence>
<reference evidence="3" key="2">
    <citation type="submission" date="2020-11" db="EMBL/GenBank/DDBJ databases">
        <authorList>
            <person name="Cecchin M."/>
            <person name="Marcolungo L."/>
            <person name="Rossato M."/>
            <person name="Girolomoni L."/>
            <person name="Cosentino E."/>
            <person name="Cuine S."/>
            <person name="Li-Beisson Y."/>
            <person name="Delledonne M."/>
            <person name="Ballottari M."/>
        </authorList>
    </citation>
    <scope>NUCLEOTIDE SEQUENCE</scope>
    <source>
        <strain evidence="3">211/11P</strain>
        <tissue evidence="3">Whole cell</tissue>
    </source>
</reference>
<name>A0A9D4TKJ9_CHLVU</name>
<feature type="region of interest" description="Disordered" evidence="1">
    <location>
        <begin position="218"/>
        <end position="249"/>
    </location>
</feature>
<feature type="signal peptide" evidence="2">
    <location>
        <begin position="1"/>
        <end position="23"/>
    </location>
</feature>
<accession>A0A9D4TKJ9</accession>